<reference evidence="1" key="1">
    <citation type="submission" date="2021-05" db="EMBL/GenBank/DDBJ databases">
        <authorList>
            <person name="Alioto T."/>
            <person name="Alioto T."/>
            <person name="Gomez Garrido J."/>
        </authorList>
    </citation>
    <scope>NUCLEOTIDE SEQUENCE</scope>
</reference>
<accession>A0A8D8QR70</accession>
<evidence type="ECO:0000313" key="1">
    <source>
        <dbReference type="EMBL" id="CAG6635667.1"/>
    </source>
</evidence>
<proteinExistence type="predicted"/>
<name>A0A8D8QR70_9HEMI</name>
<protein>
    <submittedName>
        <fullName evidence="1">Uncharacterized protein</fullName>
    </submittedName>
</protein>
<organism evidence="1">
    <name type="scientific">Cacopsylla melanoneura</name>
    <dbReference type="NCBI Taxonomy" id="428564"/>
    <lineage>
        <taxon>Eukaryota</taxon>
        <taxon>Metazoa</taxon>
        <taxon>Ecdysozoa</taxon>
        <taxon>Arthropoda</taxon>
        <taxon>Hexapoda</taxon>
        <taxon>Insecta</taxon>
        <taxon>Pterygota</taxon>
        <taxon>Neoptera</taxon>
        <taxon>Paraneoptera</taxon>
        <taxon>Hemiptera</taxon>
        <taxon>Sternorrhyncha</taxon>
        <taxon>Psylloidea</taxon>
        <taxon>Psyllidae</taxon>
        <taxon>Psyllinae</taxon>
        <taxon>Cacopsylla</taxon>
    </lineage>
</organism>
<dbReference type="EMBL" id="HBUF01090821">
    <property type="protein sequence ID" value="CAG6635667.1"/>
    <property type="molecule type" value="Transcribed_RNA"/>
</dbReference>
<sequence length="102" mass="12313">MSTREEHAKIYSKRITYYALYYIETATNIHAQHRNITNINITHNHNTIQQHNLKQIKTNTAYAQRYNNLPNKLRKLEPKIRKEKLIKCAPYKFEDLDIIWNT</sequence>
<dbReference type="AlphaFoldDB" id="A0A8D8QR70"/>